<evidence type="ECO:0000256" key="1">
    <source>
        <dbReference type="SAM" id="SignalP"/>
    </source>
</evidence>
<feature type="signal peptide" evidence="1">
    <location>
        <begin position="1"/>
        <end position="19"/>
    </location>
</feature>
<organism evidence="2 3">
    <name type="scientific">Schleiferia thermophila</name>
    <dbReference type="NCBI Taxonomy" id="884107"/>
    <lineage>
        <taxon>Bacteria</taxon>
        <taxon>Pseudomonadati</taxon>
        <taxon>Bacteroidota</taxon>
        <taxon>Flavobacteriia</taxon>
        <taxon>Flavobacteriales</taxon>
        <taxon>Schleiferiaceae</taxon>
        <taxon>Schleiferia</taxon>
    </lineage>
</organism>
<reference evidence="2 3" key="1">
    <citation type="submission" date="2018-07" db="EMBL/GenBank/DDBJ databases">
        <title>Genomic Encyclopedia of Type Strains, Phase IV (KMG-IV): sequencing the most valuable type-strain genomes for metagenomic binning, comparative biology and taxonomic classification.</title>
        <authorList>
            <person name="Goeker M."/>
        </authorList>
    </citation>
    <scope>NUCLEOTIDE SEQUENCE [LARGE SCALE GENOMIC DNA]</scope>
    <source>
        <strain evidence="2 3">DSM 21410</strain>
    </source>
</reference>
<dbReference type="InterPro" id="IPR035986">
    <property type="entry name" value="PKD_dom_sf"/>
</dbReference>
<dbReference type="Proteomes" id="UP000253517">
    <property type="component" value="Unassembled WGS sequence"/>
</dbReference>
<proteinExistence type="predicted"/>
<accession>A0A368ZU29</accession>
<comment type="caution">
    <text evidence="2">The sequence shown here is derived from an EMBL/GenBank/DDBJ whole genome shotgun (WGS) entry which is preliminary data.</text>
</comment>
<dbReference type="SUPFAM" id="SSF49299">
    <property type="entry name" value="PKD domain"/>
    <property type="match status" value="1"/>
</dbReference>
<feature type="non-terminal residue" evidence="2">
    <location>
        <position position="504"/>
    </location>
</feature>
<gene>
    <name evidence="2" type="ORF">DES35_1171</name>
</gene>
<evidence type="ECO:0000313" key="2">
    <source>
        <dbReference type="EMBL" id="RCX00481.1"/>
    </source>
</evidence>
<dbReference type="EMBL" id="QPJS01000017">
    <property type="protein sequence ID" value="RCX00481.1"/>
    <property type="molecule type" value="Genomic_DNA"/>
</dbReference>
<keyword evidence="3" id="KW-1185">Reference proteome</keyword>
<evidence type="ECO:0008006" key="4">
    <source>
        <dbReference type="Google" id="ProtNLM"/>
    </source>
</evidence>
<feature type="chain" id="PRO_5016826580" description="PKD domain-containing protein" evidence="1">
    <location>
        <begin position="20"/>
        <end position="504"/>
    </location>
</feature>
<keyword evidence="1" id="KW-0732">Signal</keyword>
<dbReference type="RefSeq" id="WP_147269360.1">
    <property type="nucleotide sequence ID" value="NZ_QPJS01000017.1"/>
</dbReference>
<dbReference type="AlphaFoldDB" id="A0A368ZU29"/>
<name>A0A368ZU29_9FLAO</name>
<protein>
    <recommendedName>
        <fullName evidence="4">PKD domain-containing protein</fullName>
    </recommendedName>
</protein>
<evidence type="ECO:0000313" key="3">
    <source>
        <dbReference type="Proteomes" id="UP000253517"/>
    </source>
</evidence>
<sequence length="504" mass="57976">MKRYILFFIALHFSFPGSAQHQAKQWIFGQGLGMDFTTPQVSFFNVPYIPNEPNHRDYNQSSVYCDEKGEILLYFLNGKYYDKNNNIISGGEVYEYKFSPNTLLFGENKTSFFINFSNNKNVIFHYYVYGEPENISTKNHSIRLNKITLNNSTIISIDSIDTYNNSNPVSFINRANSGINLTPISSKGNIFFMIDAPGTNKAVIIVKIDSTGFQEILNHNIIRQNNTSLFPEQLFFFHPLTETFFILGKKYDSNGIHHTFLERFKHQNNFNFSINPTNRLFFPLKPGINNQNTQAFIKYCITLQGRYIYMFGSWNNQLFIERADLFAKDSLAFYNSHVQIPLPQPLQLISSGTTQYWLDSQVGPDGNIYFMLAKRNQISLTNQTPNNPENKFLCRIINPEDSDINNVQIEMNFHTFPDWSLFASFPGLSTNQLMPPPFEVLSSCSDSVHLDLNYKNIIDSVWWDFGDPVGLGTANNSSVVSPVIKYPNYGKYYVSVQLWFDGDT</sequence>